<name>A0A433D5Z8_9FUNG</name>
<comment type="caution">
    <text evidence="2">The sequence shown here is derived from an EMBL/GenBank/DDBJ whole genome shotgun (WGS) entry which is preliminary data.</text>
</comment>
<organism evidence="2 3">
    <name type="scientific">Jimgerdemannia flammicorona</name>
    <dbReference type="NCBI Taxonomy" id="994334"/>
    <lineage>
        <taxon>Eukaryota</taxon>
        <taxon>Fungi</taxon>
        <taxon>Fungi incertae sedis</taxon>
        <taxon>Mucoromycota</taxon>
        <taxon>Mucoromycotina</taxon>
        <taxon>Endogonomycetes</taxon>
        <taxon>Endogonales</taxon>
        <taxon>Endogonaceae</taxon>
        <taxon>Jimgerdemannia</taxon>
    </lineage>
</organism>
<protein>
    <submittedName>
        <fullName evidence="2">Uncharacterized protein</fullName>
    </submittedName>
</protein>
<evidence type="ECO:0000313" key="3">
    <source>
        <dbReference type="Proteomes" id="UP000268093"/>
    </source>
</evidence>
<dbReference type="AlphaFoldDB" id="A0A433D5Z8"/>
<dbReference type="Proteomes" id="UP000268093">
    <property type="component" value="Unassembled WGS sequence"/>
</dbReference>
<feature type="region of interest" description="Disordered" evidence="1">
    <location>
        <begin position="1"/>
        <end position="20"/>
    </location>
</feature>
<reference evidence="2 3" key="1">
    <citation type="journal article" date="2018" name="New Phytol.">
        <title>Phylogenomics of Endogonaceae and evolution of mycorrhizas within Mucoromycota.</title>
        <authorList>
            <person name="Chang Y."/>
            <person name="Desiro A."/>
            <person name="Na H."/>
            <person name="Sandor L."/>
            <person name="Lipzen A."/>
            <person name="Clum A."/>
            <person name="Barry K."/>
            <person name="Grigoriev I.V."/>
            <person name="Martin F.M."/>
            <person name="Stajich J.E."/>
            <person name="Smith M.E."/>
            <person name="Bonito G."/>
            <person name="Spatafora J.W."/>
        </authorList>
    </citation>
    <scope>NUCLEOTIDE SEQUENCE [LARGE SCALE GENOMIC DNA]</scope>
    <source>
        <strain evidence="2 3">GMNB39</strain>
    </source>
</reference>
<evidence type="ECO:0000256" key="1">
    <source>
        <dbReference type="SAM" id="MobiDB-lite"/>
    </source>
</evidence>
<keyword evidence="3" id="KW-1185">Reference proteome</keyword>
<dbReference type="EMBL" id="RBNI01006102">
    <property type="protein sequence ID" value="RUP46249.1"/>
    <property type="molecule type" value="Genomic_DNA"/>
</dbReference>
<accession>A0A433D5Z8</accession>
<feature type="region of interest" description="Disordered" evidence="1">
    <location>
        <begin position="33"/>
        <end position="76"/>
    </location>
</feature>
<sequence length="148" mass="16779">MTSDPVRHKPSQSELNPFSPTAPLISLLHHIPDDTSNLPLSTQPNLAPPSATPQCPTTSPHPPVPHSRRRSSSWAAKESGRLLWLYGTSRRRSRPTVLLRSAHRLWQKSCEFTLHSHARVESLFAWRACGPWWKFVTCIWNFTGIQAK</sequence>
<gene>
    <name evidence="2" type="ORF">BC936DRAFT_147169</name>
</gene>
<evidence type="ECO:0000313" key="2">
    <source>
        <dbReference type="EMBL" id="RUP46249.1"/>
    </source>
</evidence>
<feature type="compositionally biased region" description="Polar residues" evidence="1">
    <location>
        <begin position="34"/>
        <end position="45"/>
    </location>
</feature>
<proteinExistence type="predicted"/>